<organism evidence="11 12">
    <name type="scientific">Roseibacillus persicicus</name>
    <dbReference type="NCBI Taxonomy" id="454148"/>
    <lineage>
        <taxon>Bacteria</taxon>
        <taxon>Pseudomonadati</taxon>
        <taxon>Verrucomicrobiota</taxon>
        <taxon>Verrucomicrobiia</taxon>
        <taxon>Verrucomicrobiales</taxon>
        <taxon>Verrucomicrobiaceae</taxon>
        <taxon>Roseibacillus</taxon>
    </lineage>
</organism>
<evidence type="ECO:0000256" key="7">
    <source>
        <dbReference type="HAMAP-Rule" id="MF_00639"/>
    </source>
</evidence>
<evidence type="ECO:0000256" key="6">
    <source>
        <dbReference type="ARBA" id="ARBA00022840"/>
    </source>
</evidence>
<sequence>MKLEGQNVAILGAGRSGRAAAELCLKLGAKVTVYDTNEIKGEWPSEIRLEGDSTASTADSNKFDLVVLSPGIETEGEFAQAFAKKSNGFIGEMELGFQNYEGLVVAITGTNGKTTTTELISAFLNEGGVSCVPCGNHGRPLSDVVLDENPPAAVALEASSFQLETIDTFHPEVAVWLNFAPDHMDRYRTLEDYRAAKKRIFENMTGDDVIIAKSGEELDSIKARVVRFMSEWDEENGCEFTMRNGHIYHQDEPFVCLEDTNLRGLHNAENIMAAAGAASAAGVNFDDIKKALKTFCPPPHRCELIRTLDGVEYLNDSKATNLHALESALRALSRPIVLISGGKEKGLDYSPLLEVLQKRTLATVTFGEIGAKLGELFSKSVKTETVETLEEAVKIAQGLAPAGSTVLFSPGTSSFDQYSSYVERGEAFRQIVNQLK</sequence>
<keyword evidence="7 8" id="KW-0133">Cell shape</keyword>
<dbReference type="GO" id="GO:0005737">
    <property type="term" value="C:cytoplasm"/>
    <property type="evidence" value="ECO:0007669"/>
    <property type="project" value="UniProtKB-SubCell"/>
</dbReference>
<dbReference type="InterPro" id="IPR005762">
    <property type="entry name" value="MurD"/>
</dbReference>
<comment type="subcellular location">
    <subcellularLocation>
        <location evidence="1 7 8">Cytoplasm</location>
    </subcellularLocation>
</comment>
<dbReference type="SUPFAM" id="SSF53623">
    <property type="entry name" value="MurD-like peptide ligases, catalytic domain"/>
    <property type="match status" value="1"/>
</dbReference>
<dbReference type="InterPro" id="IPR013221">
    <property type="entry name" value="Mur_ligase_cen"/>
</dbReference>
<evidence type="ECO:0000256" key="5">
    <source>
        <dbReference type="ARBA" id="ARBA00022741"/>
    </source>
</evidence>
<dbReference type="Gene3D" id="3.40.50.720">
    <property type="entry name" value="NAD(P)-binding Rossmann-like Domain"/>
    <property type="match status" value="1"/>
</dbReference>
<reference evidence="11" key="1">
    <citation type="journal article" date="2014" name="Int. J. Syst. Evol. Microbiol.">
        <title>Complete genome sequence of Corynebacterium casei LMG S-19264T (=DSM 44701T), isolated from a smear-ripened cheese.</title>
        <authorList>
            <consortium name="US DOE Joint Genome Institute (JGI-PGF)"/>
            <person name="Walter F."/>
            <person name="Albersmeier A."/>
            <person name="Kalinowski J."/>
            <person name="Ruckert C."/>
        </authorList>
    </citation>
    <scope>NUCLEOTIDE SEQUENCE</scope>
    <source>
        <strain evidence="11">KCTC 12988</strain>
    </source>
</reference>
<dbReference type="GO" id="GO:0005524">
    <property type="term" value="F:ATP binding"/>
    <property type="evidence" value="ECO:0007669"/>
    <property type="project" value="UniProtKB-UniRule"/>
</dbReference>
<dbReference type="NCBIfam" id="TIGR01087">
    <property type="entry name" value="murD"/>
    <property type="match status" value="1"/>
</dbReference>
<evidence type="ECO:0000256" key="8">
    <source>
        <dbReference type="RuleBase" id="RU003664"/>
    </source>
</evidence>
<comment type="pathway">
    <text evidence="2 7 8">Cell wall biogenesis; peptidoglycan biosynthesis.</text>
</comment>
<dbReference type="Gene3D" id="3.90.190.20">
    <property type="entry name" value="Mur ligase, C-terminal domain"/>
    <property type="match status" value="1"/>
</dbReference>
<feature type="domain" description="Mur ligase C-terminal" evidence="9">
    <location>
        <begin position="300"/>
        <end position="410"/>
    </location>
</feature>
<keyword evidence="7 8" id="KW-0961">Cell wall biogenesis/degradation</keyword>
<evidence type="ECO:0000256" key="1">
    <source>
        <dbReference type="ARBA" id="ARBA00004496"/>
    </source>
</evidence>
<evidence type="ECO:0000256" key="2">
    <source>
        <dbReference type="ARBA" id="ARBA00004752"/>
    </source>
</evidence>
<name>A0A918TUE0_9BACT</name>
<keyword evidence="5 7" id="KW-0547">Nucleotide-binding</keyword>
<dbReference type="SUPFAM" id="SSF51984">
    <property type="entry name" value="MurCD N-terminal domain"/>
    <property type="match status" value="1"/>
</dbReference>
<feature type="domain" description="Mur ligase central" evidence="10">
    <location>
        <begin position="107"/>
        <end position="278"/>
    </location>
</feature>
<keyword evidence="7 8" id="KW-0573">Peptidoglycan synthesis</keyword>
<dbReference type="AlphaFoldDB" id="A0A918TUE0"/>
<proteinExistence type="inferred from homology"/>
<comment type="caution">
    <text evidence="11">The sequence shown here is derived from an EMBL/GenBank/DDBJ whole genome shotgun (WGS) entry which is preliminary data.</text>
</comment>
<keyword evidence="12" id="KW-1185">Reference proteome</keyword>
<dbReference type="SUPFAM" id="SSF53244">
    <property type="entry name" value="MurD-like peptide ligases, peptide-binding domain"/>
    <property type="match status" value="1"/>
</dbReference>
<dbReference type="Pfam" id="PF02875">
    <property type="entry name" value="Mur_ligase_C"/>
    <property type="match status" value="1"/>
</dbReference>
<comment type="catalytic activity">
    <reaction evidence="7 8">
        <text>UDP-N-acetyl-alpha-D-muramoyl-L-alanine + D-glutamate + ATP = UDP-N-acetyl-alpha-D-muramoyl-L-alanyl-D-glutamate + ADP + phosphate + H(+)</text>
        <dbReference type="Rhea" id="RHEA:16429"/>
        <dbReference type="ChEBI" id="CHEBI:15378"/>
        <dbReference type="ChEBI" id="CHEBI:29986"/>
        <dbReference type="ChEBI" id="CHEBI:30616"/>
        <dbReference type="ChEBI" id="CHEBI:43474"/>
        <dbReference type="ChEBI" id="CHEBI:83898"/>
        <dbReference type="ChEBI" id="CHEBI:83900"/>
        <dbReference type="ChEBI" id="CHEBI:456216"/>
        <dbReference type="EC" id="6.3.2.9"/>
    </reaction>
</comment>
<protein>
    <recommendedName>
        <fullName evidence="7 8">UDP-N-acetylmuramoylalanine--D-glutamate ligase</fullName>
        <ecNumber evidence="7 8">6.3.2.9</ecNumber>
    </recommendedName>
    <alternativeName>
        <fullName evidence="7">D-glutamic acid-adding enzyme</fullName>
    </alternativeName>
    <alternativeName>
        <fullName evidence="7">UDP-N-acetylmuramoyl-L-alanyl-D-glutamate synthetase</fullName>
    </alternativeName>
</protein>
<dbReference type="GO" id="GO:0051301">
    <property type="term" value="P:cell division"/>
    <property type="evidence" value="ECO:0007669"/>
    <property type="project" value="UniProtKB-KW"/>
</dbReference>
<dbReference type="GO" id="GO:0009252">
    <property type="term" value="P:peptidoglycan biosynthetic process"/>
    <property type="evidence" value="ECO:0007669"/>
    <property type="project" value="UniProtKB-UniRule"/>
</dbReference>
<dbReference type="HAMAP" id="MF_00639">
    <property type="entry name" value="MurD"/>
    <property type="match status" value="1"/>
</dbReference>
<dbReference type="Gene3D" id="3.40.1190.10">
    <property type="entry name" value="Mur-like, catalytic domain"/>
    <property type="match status" value="1"/>
</dbReference>
<comment type="similarity">
    <text evidence="7">Belongs to the MurCDEF family.</text>
</comment>
<keyword evidence="3 7" id="KW-0963">Cytoplasm</keyword>
<keyword evidence="6 7" id="KW-0067">ATP-binding</keyword>
<evidence type="ECO:0000259" key="10">
    <source>
        <dbReference type="Pfam" id="PF08245"/>
    </source>
</evidence>
<dbReference type="InterPro" id="IPR036615">
    <property type="entry name" value="Mur_ligase_C_dom_sf"/>
</dbReference>
<dbReference type="PANTHER" id="PTHR43692">
    <property type="entry name" value="UDP-N-ACETYLMURAMOYLALANINE--D-GLUTAMATE LIGASE"/>
    <property type="match status" value="1"/>
</dbReference>
<gene>
    <name evidence="7 11" type="primary">murD</name>
    <name evidence="11" type="ORF">GCM10007100_33570</name>
</gene>
<reference evidence="11" key="2">
    <citation type="submission" date="2020-09" db="EMBL/GenBank/DDBJ databases">
        <authorList>
            <person name="Sun Q."/>
            <person name="Kim S."/>
        </authorList>
    </citation>
    <scope>NUCLEOTIDE SEQUENCE</scope>
    <source>
        <strain evidence="11">KCTC 12988</strain>
    </source>
</reference>
<feature type="binding site" evidence="7">
    <location>
        <begin position="109"/>
        <end position="115"/>
    </location>
    <ligand>
        <name>ATP</name>
        <dbReference type="ChEBI" id="CHEBI:30616"/>
    </ligand>
</feature>
<dbReference type="GO" id="GO:0008764">
    <property type="term" value="F:UDP-N-acetylmuramoylalanine-D-glutamate ligase activity"/>
    <property type="evidence" value="ECO:0007669"/>
    <property type="project" value="UniProtKB-UniRule"/>
</dbReference>
<evidence type="ECO:0000256" key="3">
    <source>
        <dbReference type="ARBA" id="ARBA00022490"/>
    </source>
</evidence>
<keyword evidence="7 8" id="KW-0132">Cell division</keyword>
<dbReference type="GO" id="GO:0071555">
    <property type="term" value="P:cell wall organization"/>
    <property type="evidence" value="ECO:0007669"/>
    <property type="project" value="UniProtKB-KW"/>
</dbReference>
<evidence type="ECO:0000259" key="9">
    <source>
        <dbReference type="Pfam" id="PF02875"/>
    </source>
</evidence>
<dbReference type="GO" id="GO:0008360">
    <property type="term" value="P:regulation of cell shape"/>
    <property type="evidence" value="ECO:0007669"/>
    <property type="project" value="UniProtKB-KW"/>
</dbReference>
<dbReference type="RefSeq" id="WP_189572586.1">
    <property type="nucleotide sequence ID" value="NZ_BMXI01000016.1"/>
</dbReference>
<dbReference type="EMBL" id="BMXI01000016">
    <property type="protein sequence ID" value="GHC63298.1"/>
    <property type="molecule type" value="Genomic_DNA"/>
</dbReference>
<accession>A0A918TUE0</accession>
<dbReference type="PANTHER" id="PTHR43692:SF1">
    <property type="entry name" value="UDP-N-ACETYLMURAMOYLALANINE--D-GLUTAMATE LIGASE"/>
    <property type="match status" value="1"/>
</dbReference>
<evidence type="ECO:0000313" key="12">
    <source>
        <dbReference type="Proteomes" id="UP000644507"/>
    </source>
</evidence>
<keyword evidence="7 8" id="KW-0131">Cell cycle</keyword>
<evidence type="ECO:0000256" key="4">
    <source>
        <dbReference type="ARBA" id="ARBA00022598"/>
    </source>
</evidence>
<evidence type="ECO:0000313" key="11">
    <source>
        <dbReference type="EMBL" id="GHC63298.1"/>
    </source>
</evidence>
<dbReference type="Pfam" id="PF08245">
    <property type="entry name" value="Mur_ligase_M"/>
    <property type="match status" value="1"/>
</dbReference>
<dbReference type="EC" id="6.3.2.9" evidence="7 8"/>
<dbReference type="Proteomes" id="UP000644507">
    <property type="component" value="Unassembled WGS sequence"/>
</dbReference>
<dbReference type="InterPro" id="IPR004101">
    <property type="entry name" value="Mur_ligase_C"/>
</dbReference>
<dbReference type="InterPro" id="IPR036565">
    <property type="entry name" value="Mur-like_cat_sf"/>
</dbReference>
<keyword evidence="4 7" id="KW-0436">Ligase</keyword>
<comment type="function">
    <text evidence="7 8">Cell wall formation. Catalyzes the addition of glutamate to the nucleotide precursor UDP-N-acetylmuramoyl-L-alanine (UMA).</text>
</comment>